<dbReference type="GO" id="GO:0003677">
    <property type="term" value="F:DNA binding"/>
    <property type="evidence" value="ECO:0007669"/>
    <property type="project" value="UniProtKB-KW"/>
</dbReference>
<evidence type="ECO:0000256" key="4">
    <source>
        <dbReference type="ARBA" id="ARBA00023163"/>
    </source>
</evidence>
<evidence type="ECO:0000313" key="7">
    <source>
        <dbReference type="Proteomes" id="UP000022611"/>
    </source>
</evidence>
<dbReference type="GO" id="GO:0003700">
    <property type="term" value="F:DNA-binding transcription factor activity"/>
    <property type="evidence" value="ECO:0007669"/>
    <property type="project" value="InterPro"/>
</dbReference>
<dbReference type="InterPro" id="IPR005119">
    <property type="entry name" value="LysR_subst-bd"/>
</dbReference>
<dbReference type="SUPFAM" id="SSF46785">
    <property type="entry name" value="Winged helix' DNA-binding domain"/>
    <property type="match status" value="1"/>
</dbReference>
<dbReference type="SUPFAM" id="SSF53850">
    <property type="entry name" value="Periplasmic binding protein-like II"/>
    <property type="match status" value="1"/>
</dbReference>
<dbReference type="GO" id="GO:0005829">
    <property type="term" value="C:cytosol"/>
    <property type="evidence" value="ECO:0007669"/>
    <property type="project" value="TreeGrafter"/>
</dbReference>
<dbReference type="EMBL" id="AFOY02000002">
    <property type="protein sequence ID" value="EXF96425.1"/>
    <property type="molecule type" value="Genomic_DNA"/>
</dbReference>
<organism evidence="6 7">
    <name type="scientific">Pseudomonas fluorescens HK44</name>
    <dbReference type="NCBI Taxonomy" id="1042209"/>
    <lineage>
        <taxon>Bacteria</taxon>
        <taxon>Pseudomonadati</taxon>
        <taxon>Pseudomonadota</taxon>
        <taxon>Gammaproteobacteria</taxon>
        <taxon>Pseudomonadales</taxon>
        <taxon>Pseudomonadaceae</taxon>
        <taxon>Pseudomonas</taxon>
    </lineage>
</organism>
<protein>
    <submittedName>
        <fullName evidence="6">LysR family transcriptional regulator</fullName>
    </submittedName>
</protein>
<keyword evidence="4" id="KW-0804">Transcription</keyword>
<dbReference type="PRINTS" id="PR00039">
    <property type="entry name" value="HTHLYSR"/>
</dbReference>
<sequence length="329" mass="37139">MMTTISCRPGEQMKLHQLQALIASAETGSIRAAARSLDISQAAVTKALRELETEQRLPLFVRTPSGLNFTEFGKVLLTHARLVLKQLEHAQTELDHLRGKAQGRLCVGVTPWVALTFLPEVVLAFRARMPDIHLELFESLMAVAQPLLRDGSMDFAIGQLHPAQATAEFACETLLEYQTSVLVRQGHPRQNARSIHELLDQDWTLNYAPDGHDALMQELFWRHNAQIDEQRIVRAHSLAILQMMLERADMCTWGPTILSTASPFLGRLVSVNLIEQFEPRQLSIVTRRNGSLSNPALCFTDCLLQVIRRHARSAKKEDRQLFDTLRLLV</sequence>
<evidence type="ECO:0000259" key="5">
    <source>
        <dbReference type="PROSITE" id="PS50931"/>
    </source>
</evidence>
<dbReference type="PROSITE" id="PS50931">
    <property type="entry name" value="HTH_LYSR"/>
    <property type="match status" value="1"/>
</dbReference>
<dbReference type="Proteomes" id="UP000022611">
    <property type="component" value="Unassembled WGS sequence"/>
</dbReference>
<feature type="domain" description="HTH lysR-type" evidence="5">
    <location>
        <begin position="13"/>
        <end position="70"/>
    </location>
</feature>
<dbReference type="RefSeq" id="WP_024264650.1">
    <property type="nucleotide sequence ID" value="NZ_AFOY02000002.1"/>
</dbReference>
<dbReference type="InterPro" id="IPR000847">
    <property type="entry name" value="LysR_HTH_N"/>
</dbReference>
<dbReference type="Gene3D" id="1.10.10.10">
    <property type="entry name" value="Winged helix-like DNA-binding domain superfamily/Winged helix DNA-binding domain"/>
    <property type="match status" value="1"/>
</dbReference>
<evidence type="ECO:0000313" key="6">
    <source>
        <dbReference type="EMBL" id="EXF96425.1"/>
    </source>
</evidence>
<dbReference type="AlphaFoldDB" id="A0A010SUL1"/>
<dbReference type="InterPro" id="IPR050950">
    <property type="entry name" value="HTH-type_LysR_regulators"/>
</dbReference>
<dbReference type="Gene3D" id="3.40.190.10">
    <property type="entry name" value="Periplasmic binding protein-like II"/>
    <property type="match status" value="1"/>
</dbReference>
<dbReference type="PATRIC" id="fig|1042209.11.peg.316"/>
<dbReference type="PANTHER" id="PTHR30419:SF30">
    <property type="entry name" value="LYSR FAMILY TRANSCRIPTIONAL REGULATOR"/>
    <property type="match status" value="1"/>
</dbReference>
<dbReference type="eggNOG" id="COG0583">
    <property type="taxonomic scope" value="Bacteria"/>
</dbReference>
<evidence type="ECO:0000256" key="2">
    <source>
        <dbReference type="ARBA" id="ARBA00023015"/>
    </source>
</evidence>
<reference evidence="6 7" key="1">
    <citation type="journal article" date="2011" name="J. Bacteriol.">
        <title>Draft genome sequence of the polycyclic aromatic hydrocarbon-degrading, genetically engineered bioluminescent bioreporter Pseudomonas fluorescens HK44.</title>
        <authorList>
            <person name="Chauhan A."/>
            <person name="Layton A.C."/>
            <person name="Williams D.E."/>
            <person name="Smartt A.E."/>
            <person name="Ripp S."/>
            <person name="Karpinets T.V."/>
            <person name="Brown S.D."/>
            <person name="Sayler G.S."/>
        </authorList>
    </citation>
    <scope>NUCLEOTIDE SEQUENCE [LARGE SCALE GENOMIC DNA]</scope>
    <source>
        <strain evidence="6 7">HK44</strain>
    </source>
</reference>
<comment type="similarity">
    <text evidence="1">Belongs to the LysR transcriptional regulatory family.</text>
</comment>
<dbReference type="Pfam" id="PF00126">
    <property type="entry name" value="HTH_1"/>
    <property type="match status" value="1"/>
</dbReference>
<dbReference type="PANTHER" id="PTHR30419">
    <property type="entry name" value="HTH-TYPE TRANSCRIPTIONAL REGULATOR YBHD"/>
    <property type="match status" value="1"/>
</dbReference>
<gene>
    <name evidence="6" type="ORF">HK44_015865</name>
</gene>
<dbReference type="InterPro" id="IPR036390">
    <property type="entry name" value="WH_DNA-bd_sf"/>
</dbReference>
<dbReference type="InterPro" id="IPR036388">
    <property type="entry name" value="WH-like_DNA-bd_sf"/>
</dbReference>
<keyword evidence="2" id="KW-0805">Transcription regulation</keyword>
<accession>A0A010SUL1</accession>
<evidence type="ECO:0000256" key="3">
    <source>
        <dbReference type="ARBA" id="ARBA00023125"/>
    </source>
</evidence>
<comment type="caution">
    <text evidence="6">The sequence shown here is derived from an EMBL/GenBank/DDBJ whole genome shotgun (WGS) entry which is preliminary data.</text>
</comment>
<dbReference type="Pfam" id="PF03466">
    <property type="entry name" value="LysR_substrate"/>
    <property type="match status" value="1"/>
</dbReference>
<proteinExistence type="inferred from homology"/>
<evidence type="ECO:0000256" key="1">
    <source>
        <dbReference type="ARBA" id="ARBA00009437"/>
    </source>
</evidence>
<name>A0A010SUL1_PSEFL</name>
<dbReference type="HOGENOM" id="CLU_039613_6_0_6"/>
<keyword evidence="3" id="KW-0238">DNA-binding</keyword>